<comment type="subcellular location">
    <subcellularLocation>
        <location evidence="1">Mitochondrion membrane</location>
        <topology evidence="1">Multi-pass membrane protein</topology>
    </subcellularLocation>
</comment>
<evidence type="ECO:0000256" key="3">
    <source>
        <dbReference type="ARBA" id="ARBA00022989"/>
    </source>
</evidence>
<dbReference type="PANTHER" id="PTHR16296">
    <property type="entry name" value="UNCHARACTERIZED HYPOTHALAMUS PROTEIN HT007"/>
    <property type="match status" value="1"/>
</dbReference>
<evidence type="ECO:0000313" key="7">
    <source>
        <dbReference type="EMBL" id="JAB56130.1"/>
    </source>
</evidence>
<keyword evidence="3 6" id="KW-1133">Transmembrane helix</keyword>
<dbReference type="GO" id="GO:0032981">
    <property type="term" value="P:mitochondrial respiratory chain complex I assembly"/>
    <property type="evidence" value="ECO:0007669"/>
    <property type="project" value="TreeGrafter"/>
</dbReference>
<keyword evidence="4" id="KW-0496">Mitochondrion</keyword>
<organism evidence="7">
    <name type="scientific">Corethrella appendiculata</name>
    <dbReference type="NCBI Taxonomy" id="1370023"/>
    <lineage>
        <taxon>Eukaryota</taxon>
        <taxon>Metazoa</taxon>
        <taxon>Ecdysozoa</taxon>
        <taxon>Arthropoda</taxon>
        <taxon>Hexapoda</taxon>
        <taxon>Insecta</taxon>
        <taxon>Pterygota</taxon>
        <taxon>Neoptera</taxon>
        <taxon>Endopterygota</taxon>
        <taxon>Diptera</taxon>
        <taxon>Nematocera</taxon>
        <taxon>Culicoidea</taxon>
        <taxon>Chaoboridae</taxon>
        <taxon>Corethrella</taxon>
    </lineage>
</organism>
<feature type="transmembrane region" description="Helical" evidence="6">
    <location>
        <begin position="77"/>
        <end position="99"/>
    </location>
</feature>
<feature type="transmembrane region" description="Helical" evidence="6">
    <location>
        <begin position="171"/>
        <end position="189"/>
    </location>
</feature>
<evidence type="ECO:0000256" key="4">
    <source>
        <dbReference type="ARBA" id="ARBA00023128"/>
    </source>
</evidence>
<dbReference type="PANTHER" id="PTHR16296:SF2">
    <property type="entry name" value="TRANSMEMBRANE PROTEIN 126A"/>
    <property type="match status" value="1"/>
</dbReference>
<feature type="transmembrane region" description="Helical" evidence="6">
    <location>
        <begin position="119"/>
        <end position="142"/>
    </location>
</feature>
<proteinExistence type="evidence at transcript level"/>
<evidence type="ECO:0000256" key="1">
    <source>
        <dbReference type="ARBA" id="ARBA00004225"/>
    </source>
</evidence>
<protein>
    <submittedName>
        <fullName evidence="7">Putative conserved plasma membrane protein</fullName>
    </submittedName>
</protein>
<dbReference type="Pfam" id="PF07114">
    <property type="entry name" value="TMEM126"/>
    <property type="match status" value="1"/>
</dbReference>
<keyword evidence="5 6" id="KW-0472">Membrane</keyword>
<feature type="transmembrane region" description="Helical" evidence="6">
    <location>
        <begin position="45"/>
        <end position="65"/>
    </location>
</feature>
<evidence type="ECO:0000256" key="6">
    <source>
        <dbReference type="SAM" id="Phobius"/>
    </source>
</evidence>
<sequence>MALHQKKSSEIPADAVKLDEIGAINYFYDLIVNWDNSRDVWPLRFAGPILGISTTVTSLYVNSHYRVKLKLGSYGRLSSYLPIVVLPSIMSIVSHSGFIQPRVILQKDPCTVCTQMRAATFHSFFAVAYPTLLAPIASFLFATRHFTYRMPEITSEPKQVFKLWQKISRPLTFQLTCFLAVNAFLAMFLTHKEYESVYTINAKLLQMEKAFDARKLQR</sequence>
<evidence type="ECO:0000256" key="5">
    <source>
        <dbReference type="ARBA" id="ARBA00023136"/>
    </source>
</evidence>
<dbReference type="GO" id="GO:0031966">
    <property type="term" value="C:mitochondrial membrane"/>
    <property type="evidence" value="ECO:0007669"/>
    <property type="project" value="UniProtKB-SubCell"/>
</dbReference>
<reference evidence="7" key="1">
    <citation type="journal article" date="2014" name="Insect Biochem. Mol. Biol.">
        <title>An insight into the sialome of the frog biting fly, Corethrella appendiculata.</title>
        <authorList>
            <person name="Ribeiro J.M.C."/>
            <person name="Chagas A.C."/>
            <person name="Pham V.M."/>
            <person name="Lounibos L.P."/>
            <person name="Calvo E."/>
        </authorList>
    </citation>
    <scope>NUCLEOTIDE SEQUENCE</scope>
    <source>
        <tissue evidence="7">Salivary glands</tissue>
    </source>
</reference>
<evidence type="ECO:0000256" key="2">
    <source>
        <dbReference type="ARBA" id="ARBA00022692"/>
    </source>
</evidence>
<dbReference type="InterPro" id="IPR009801">
    <property type="entry name" value="TMEM126"/>
</dbReference>
<keyword evidence="2 6" id="KW-0812">Transmembrane</keyword>
<dbReference type="AlphaFoldDB" id="U5EFQ6"/>
<accession>U5EFQ6</accession>
<dbReference type="EMBL" id="GANO01003741">
    <property type="protein sequence ID" value="JAB56130.1"/>
    <property type="molecule type" value="mRNA"/>
</dbReference>
<name>U5EFQ6_9DIPT</name>